<protein>
    <submittedName>
        <fullName evidence="1">Uncharacterized protein</fullName>
    </submittedName>
</protein>
<organism evidence="1 2">
    <name type="scientific">Agaribacillus aureus</name>
    <dbReference type="NCBI Taxonomy" id="3051825"/>
    <lineage>
        <taxon>Bacteria</taxon>
        <taxon>Pseudomonadati</taxon>
        <taxon>Bacteroidota</taxon>
        <taxon>Cytophagia</taxon>
        <taxon>Cytophagales</taxon>
        <taxon>Splendidivirgaceae</taxon>
        <taxon>Agaribacillus</taxon>
    </lineage>
</organism>
<gene>
    <name evidence="1" type="ORF">QQ020_01765</name>
</gene>
<proteinExistence type="predicted"/>
<name>A0ABT8L117_9BACT</name>
<keyword evidence="2" id="KW-1185">Reference proteome</keyword>
<dbReference type="EMBL" id="JAUJEB010000001">
    <property type="protein sequence ID" value="MDN5210746.1"/>
    <property type="molecule type" value="Genomic_DNA"/>
</dbReference>
<evidence type="ECO:0000313" key="2">
    <source>
        <dbReference type="Proteomes" id="UP001172083"/>
    </source>
</evidence>
<sequence length="151" mass="18104">MGYSNDVYGVIAFFSREKEVINKNFEVLKSLSTDDPDSDYPWITSRMFNLDYQRYWGKILIPFAANYKNLEDEWHLWIEKFESIINKMTWTYVEVHLHSELLESYSYYWGLHLLSIDEIGKENNERNWEFSGSPRDLRPILKEKGFLGWGV</sequence>
<dbReference type="RefSeq" id="WP_346756087.1">
    <property type="nucleotide sequence ID" value="NZ_JAUJEB010000001.1"/>
</dbReference>
<evidence type="ECO:0000313" key="1">
    <source>
        <dbReference type="EMBL" id="MDN5210746.1"/>
    </source>
</evidence>
<reference evidence="1" key="1">
    <citation type="submission" date="2023-06" db="EMBL/GenBank/DDBJ databases">
        <title>Genomic of Agaribacillus aureum.</title>
        <authorList>
            <person name="Wang G."/>
        </authorList>
    </citation>
    <scope>NUCLEOTIDE SEQUENCE</scope>
    <source>
        <strain evidence="1">BMA12</strain>
    </source>
</reference>
<dbReference type="Proteomes" id="UP001172083">
    <property type="component" value="Unassembled WGS sequence"/>
</dbReference>
<comment type="caution">
    <text evidence="1">The sequence shown here is derived from an EMBL/GenBank/DDBJ whole genome shotgun (WGS) entry which is preliminary data.</text>
</comment>
<accession>A0ABT8L117</accession>